<dbReference type="STRING" id="41875.K8F111"/>
<dbReference type="eggNOG" id="ENOG502S6BV">
    <property type="taxonomic scope" value="Eukaryota"/>
</dbReference>
<accession>K8F111</accession>
<dbReference type="GeneID" id="19017665"/>
<proteinExistence type="predicted"/>
<dbReference type="AlphaFoldDB" id="K8F111"/>
<keyword evidence="3" id="KW-1185">Reference proteome</keyword>
<evidence type="ECO:0000256" key="1">
    <source>
        <dbReference type="SAM" id="MobiDB-lite"/>
    </source>
</evidence>
<name>K8F111_9CHLO</name>
<organism evidence="2 3">
    <name type="scientific">Bathycoccus prasinos</name>
    <dbReference type="NCBI Taxonomy" id="41875"/>
    <lineage>
        <taxon>Eukaryota</taxon>
        <taxon>Viridiplantae</taxon>
        <taxon>Chlorophyta</taxon>
        <taxon>Mamiellophyceae</taxon>
        <taxon>Mamiellales</taxon>
        <taxon>Bathycoccaceae</taxon>
        <taxon>Bathycoccus</taxon>
    </lineage>
</organism>
<evidence type="ECO:0000313" key="3">
    <source>
        <dbReference type="Proteomes" id="UP000198341"/>
    </source>
</evidence>
<evidence type="ECO:0000313" key="2">
    <source>
        <dbReference type="EMBL" id="CCO15243.1"/>
    </source>
</evidence>
<feature type="region of interest" description="Disordered" evidence="1">
    <location>
        <begin position="358"/>
        <end position="381"/>
    </location>
</feature>
<dbReference type="EMBL" id="FO082277">
    <property type="protein sequence ID" value="CCO15243.1"/>
    <property type="molecule type" value="Genomic_DNA"/>
</dbReference>
<dbReference type="Proteomes" id="UP000198341">
    <property type="component" value="Chromosome 2"/>
</dbReference>
<feature type="region of interest" description="Disordered" evidence="1">
    <location>
        <begin position="111"/>
        <end position="143"/>
    </location>
</feature>
<dbReference type="RefSeq" id="XP_007515003.1">
    <property type="nucleotide sequence ID" value="XM_007514941.1"/>
</dbReference>
<dbReference type="KEGG" id="bpg:Bathy02g05500"/>
<feature type="compositionally biased region" description="Basic and acidic residues" evidence="1">
    <location>
        <begin position="370"/>
        <end position="381"/>
    </location>
</feature>
<reference evidence="2 3" key="1">
    <citation type="submission" date="2011-10" db="EMBL/GenBank/DDBJ databases">
        <authorList>
            <person name="Genoscope - CEA"/>
        </authorList>
    </citation>
    <scope>NUCLEOTIDE SEQUENCE [LARGE SCALE GENOMIC DNA]</scope>
    <source>
        <strain evidence="2 3">RCC 1105</strain>
    </source>
</reference>
<protein>
    <submittedName>
        <fullName evidence="2">Unnamed protein product</fullName>
    </submittedName>
</protein>
<gene>
    <name evidence="2" type="ORF">Bathy02g05500</name>
</gene>
<sequence length="398" mass="43914">MVLVVKNDMESQSLLNDQNHHAANDITEGNKKKSTRGFVNSFLHQSRIATSGFVMFAILSSLILVSFNQGYGSVKTDGESILAALGKKKSSSGLGHKSHSHTNAHVIDVPFADDSDKHNNKASHNKKNGASSKKKKQEENCDPAEADMAKGIFAYPDPACMNGETAGCSGDPTSGNPSTCRFCNTLMAQVKTPTWATCPQSVCKKHGVMGCEGDSVEDLEWKSYVDDIRKHNARVEQIGITSACEGTPADRELGRFMFHDGKCGEKLLPACDGNQVTQCRFCSAAKKASAASMTWPTCPDVVCARWGIKMDHCEMPLAMYQLPTKRTEKNRKTNEFPEPRVDNVKTEKLHKKTWKDAEDLISSEDANSSNRDHMPRPWRMGDDYADMQRVAKNFITKN</sequence>
<feature type="compositionally biased region" description="Basic residues" evidence="1">
    <location>
        <begin position="120"/>
        <end position="135"/>
    </location>
</feature>